<dbReference type="EC" id="2.7.12.2" evidence="8"/>
<evidence type="ECO:0000256" key="5">
    <source>
        <dbReference type="ARBA" id="ARBA00022777"/>
    </source>
</evidence>
<evidence type="ECO:0000259" key="12">
    <source>
        <dbReference type="PROSITE" id="PS50011"/>
    </source>
</evidence>
<dbReference type="InterPro" id="IPR017441">
    <property type="entry name" value="Protein_kinase_ATP_BS"/>
</dbReference>
<organism evidence="13 14">
    <name type="scientific">Hermetia illucens</name>
    <name type="common">Black soldier fly</name>
    <dbReference type="NCBI Taxonomy" id="343691"/>
    <lineage>
        <taxon>Eukaryota</taxon>
        <taxon>Metazoa</taxon>
        <taxon>Ecdysozoa</taxon>
        <taxon>Arthropoda</taxon>
        <taxon>Hexapoda</taxon>
        <taxon>Insecta</taxon>
        <taxon>Pterygota</taxon>
        <taxon>Neoptera</taxon>
        <taxon>Endopterygota</taxon>
        <taxon>Diptera</taxon>
        <taxon>Brachycera</taxon>
        <taxon>Stratiomyomorpha</taxon>
        <taxon>Stratiomyidae</taxon>
        <taxon>Hermetiinae</taxon>
        <taxon>Hermetia</taxon>
    </lineage>
</organism>
<evidence type="ECO:0000256" key="7">
    <source>
        <dbReference type="ARBA" id="ARBA00038035"/>
    </source>
</evidence>
<dbReference type="SUPFAM" id="SSF56112">
    <property type="entry name" value="Protein kinase-like (PK-like)"/>
    <property type="match status" value="1"/>
</dbReference>
<dbReference type="InterPro" id="IPR008271">
    <property type="entry name" value="Ser/Thr_kinase_AS"/>
</dbReference>
<sequence>MARRNNRPPKLQVDVPAPQPVTPPRNLDSRTTITIGEQTFEVDADGLEKICDLGRGAYGIVEKMRHVQSGTVMAVKRITATVNTQEQKRLLMDLDISMRSSACPYTVHFYGALFREGDVWICMEVMDTSLDKFYPKVFKNNKTMSEDVLGKIAISVVNALHYLHAELKVIHRDVKPSNILINRKGEVKMCDFGISGYLVDSVAKTIDAGCKPYMAPERIDPTGNPGQYDIRSDVWSLGISMIEMATGKFPYSTWGTPFEQLKQVVKDDPPRLEPGKFSKDFEDFIASCLQKKYTDRPNYEKLLAHEFITEHIRRNTDITSFVEEILNLPD</sequence>
<evidence type="ECO:0000256" key="4">
    <source>
        <dbReference type="ARBA" id="ARBA00022741"/>
    </source>
</evidence>
<dbReference type="CDD" id="cd06617">
    <property type="entry name" value="PKc_MKK3_6"/>
    <property type="match status" value="1"/>
</dbReference>
<evidence type="ECO:0000256" key="8">
    <source>
        <dbReference type="ARBA" id="ARBA00038999"/>
    </source>
</evidence>
<dbReference type="PANTHER" id="PTHR48013:SF11">
    <property type="entry name" value="LICORNE"/>
    <property type="match status" value="1"/>
</dbReference>
<evidence type="ECO:0000313" key="14">
    <source>
        <dbReference type="Proteomes" id="UP000594454"/>
    </source>
</evidence>
<feature type="domain" description="Protein kinase" evidence="12">
    <location>
        <begin position="47"/>
        <end position="308"/>
    </location>
</feature>
<dbReference type="Proteomes" id="UP000594454">
    <property type="component" value="Chromosome 5"/>
</dbReference>
<dbReference type="SMART" id="SM00220">
    <property type="entry name" value="S_TKc"/>
    <property type="match status" value="1"/>
</dbReference>
<dbReference type="PANTHER" id="PTHR48013">
    <property type="entry name" value="DUAL SPECIFICITY MITOGEN-ACTIVATED PROTEIN KINASE KINASE 5-RELATED"/>
    <property type="match status" value="1"/>
</dbReference>
<dbReference type="GO" id="GO:0005524">
    <property type="term" value="F:ATP binding"/>
    <property type="evidence" value="ECO:0007669"/>
    <property type="project" value="UniProtKB-UniRule"/>
</dbReference>
<name>A0A7R8V3D6_HERIL</name>
<proteinExistence type="inferred from homology"/>
<protein>
    <recommendedName>
        <fullName evidence="8">mitogen-activated protein kinase kinase</fullName>
        <ecNumber evidence="8">2.7.12.2</ecNumber>
    </recommendedName>
</protein>
<dbReference type="Gene3D" id="3.30.200.20">
    <property type="entry name" value="Phosphorylase Kinase, domain 1"/>
    <property type="match status" value="1"/>
</dbReference>
<feature type="region of interest" description="Disordered" evidence="11">
    <location>
        <begin position="1"/>
        <end position="26"/>
    </location>
</feature>
<evidence type="ECO:0000256" key="2">
    <source>
        <dbReference type="ARBA" id="ARBA00022553"/>
    </source>
</evidence>
<dbReference type="GO" id="GO:0004708">
    <property type="term" value="F:MAP kinase kinase activity"/>
    <property type="evidence" value="ECO:0007669"/>
    <property type="project" value="UniProtKB-EC"/>
</dbReference>
<dbReference type="Gene3D" id="1.10.510.10">
    <property type="entry name" value="Transferase(Phosphotransferase) domain 1"/>
    <property type="match status" value="1"/>
</dbReference>
<dbReference type="GO" id="GO:0004674">
    <property type="term" value="F:protein serine/threonine kinase activity"/>
    <property type="evidence" value="ECO:0007669"/>
    <property type="project" value="UniProtKB-KW"/>
</dbReference>
<dbReference type="InterPro" id="IPR000719">
    <property type="entry name" value="Prot_kinase_dom"/>
</dbReference>
<comment type="similarity">
    <text evidence="7">Belongs to the protein kinase superfamily. STE Ser/Thr protein kinase family. MAP kinase kinase subfamily.</text>
</comment>
<dbReference type="InParanoid" id="A0A7R8V3D6"/>
<evidence type="ECO:0000256" key="6">
    <source>
        <dbReference type="ARBA" id="ARBA00022840"/>
    </source>
</evidence>
<evidence type="ECO:0000256" key="3">
    <source>
        <dbReference type="ARBA" id="ARBA00022679"/>
    </source>
</evidence>
<reference evidence="13 14" key="1">
    <citation type="submission" date="2020-11" db="EMBL/GenBank/DDBJ databases">
        <authorList>
            <person name="Wallbank WR R."/>
            <person name="Pardo Diaz C."/>
            <person name="Kozak K."/>
            <person name="Martin S."/>
            <person name="Jiggins C."/>
            <person name="Moest M."/>
            <person name="Warren A I."/>
            <person name="Generalovic N T."/>
            <person name="Byers J.R.P. K."/>
            <person name="Montejo-Kovacevich G."/>
            <person name="Yen C E."/>
        </authorList>
    </citation>
    <scope>NUCLEOTIDE SEQUENCE [LARGE SCALE GENOMIC DNA]</scope>
</reference>
<dbReference type="PROSITE" id="PS00107">
    <property type="entry name" value="PROTEIN_KINASE_ATP"/>
    <property type="match status" value="1"/>
</dbReference>
<dbReference type="PROSITE" id="PS50011">
    <property type="entry name" value="PROTEIN_KINASE_DOM"/>
    <property type="match status" value="1"/>
</dbReference>
<dbReference type="PIRSF" id="PIRSF000654">
    <property type="entry name" value="Integrin-linked_kinase"/>
    <property type="match status" value="1"/>
</dbReference>
<keyword evidence="3" id="KW-0808">Transferase</keyword>
<dbReference type="EMBL" id="LR899013">
    <property type="protein sequence ID" value="CAD7090925.1"/>
    <property type="molecule type" value="Genomic_DNA"/>
</dbReference>
<evidence type="ECO:0000256" key="9">
    <source>
        <dbReference type="PROSITE-ProRule" id="PRU10141"/>
    </source>
</evidence>
<dbReference type="AlphaFoldDB" id="A0A7R8V3D6"/>
<evidence type="ECO:0000256" key="10">
    <source>
        <dbReference type="RuleBase" id="RU000304"/>
    </source>
</evidence>
<evidence type="ECO:0000256" key="11">
    <source>
        <dbReference type="SAM" id="MobiDB-lite"/>
    </source>
</evidence>
<gene>
    <name evidence="13" type="ORF">HERILL_LOCUS13379</name>
</gene>
<keyword evidence="4 9" id="KW-0547">Nucleotide-binding</keyword>
<keyword evidence="1 10" id="KW-0723">Serine/threonine-protein kinase</keyword>
<evidence type="ECO:0000256" key="1">
    <source>
        <dbReference type="ARBA" id="ARBA00022527"/>
    </source>
</evidence>
<dbReference type="FunFam" id="1.10.510.10:FF:000158">
    <property type="entry name" value="Dual specificity mitogen-activated protein kinase kinase 6"/>
    <property type="match status" value="1"/>
</dbReference>
<dbReference type="OrthoDB" id="10252354at2759"/>
<dbReference type="FunFam" id="3.30.200.20:FF:000576">
    <property type="entry name" value="CBN-SEK-1 protein"/>
    <property type="match status" value="1"/>
</dbReference>
<keyword evidence="14" id="KW-1185">Reference proteome</keyword>
<dbReference type="GO" id="GO:0051403">
    <property type="term" value="P:stress-activated MAPK cascade"/>
    <property type="evidence" value="ECO:0007669"/>
    <property type="project" value="TreeGrafter"/>
</dbReference>
<keyword evidence="6 9" id="KW-0067">ATP-binding</keyword>
<feature type="binding site" evidence="9">
    <location>
        <position position="76"/>
    </location>
    <ligand>
        <name>ATP</name>
        <dbReference type="ChEBI" id="CHEBI:30616"/>
    </ligand>
</feature>
<dbReference type="PROSITE" id="PS00108">
    <property type="entry name" value="PROTEIN_KINASE_ST"/>
    <property type="match status" value="1"/>
</dbReference>
<dbReference type="Pfam" id="PF00069">
    <property type="entry name" value="Pkinase"/>
    <property type="match status" value="1"/>
</dbReference>
<dbReference type="InterPro" id="IPR011009">
    <property type="entry name" value="Kinase-like_dom_sf"/>
</dbReference>
<dbReference type="FunCoup" id="A0A7R8V3D6">
    <property type="interactions" value="673"/>
</dbReference>
<dbReference type="OMA" id="FPYNTWG"/>
<accession>A0A7R8V3D6</accession>
<keyword evidence="2" id="KW-0597">Phosphoprotein</keyword>
<evidence type="ECO:0000313" key="13">
    <source>
        <dbReference type="EMBL" id="CAD7090925.1"/>
    </source>
</evidence>
<keyword evidence="5" id="KW-0418">Kinase</keyword>